<organism evidence="1 2">
    <name type="scientific">Thermatribacter velox</name>
    <dbReference type="NCBI Taxonomy" id="3039681"/>
    <lineage>
        <taxon>Bacteria</taxon>
        <taxon>Pseudomonadati</taxon>
        <taxon>Atribacterota</taxon>
        <taxon>Atribacteria</taxon>
        <taxon>Atribacterales</taxon>
        <taxon>Thermatribacteraceae</taxon>
        <taxon>Thermatribacter</taxon>
    </lineage>
</organism>
<reference evidence="1 2" key="1">
    <citation type="submission" date="2023-03" db="EMBL/GenBank/DDBJ databases">
        <title>Novel Species.</title>
        <authorList>
            <person name="Ma S."/>
        </authorList>
    </citation>
    <scope>NUCLEOTIDE SEQUENCE [LARGE SCALE GENOMIC DNA]</scope>
    <source>
        <strain evidence="1 2">B11</strain>
    </source>
</reference>
<name>A0ABZ2YD06_9BACT</name>
<evidence type="ECO:0000313" key="1">
    <source>
        <dbReference type="EMBL" id="WZL75588.1"/>
    </source>
</evidence>
<dbReference type="Proteomes" id="UP001461341">
    <property type="component" value="Chromosome"/>
</dbReference>
<sequence length="81" mass="8919">MELSRESNRLASGILAKGKVLDEQKSPGLTMPQDVRSSNLLCECYGGARIACDPYLVFLYSADFGFYSESYTQGLSTQRSP</sequence>
<protein>
    <submittedName>
        <fullName evidence="1">Uncharacterized protein</fullName>
    </submittedName>
</protein>
<proteinExistence type="predicted"/>
<evidence type="ECO:0000313" key="2">
    <source>
        <dbReference type="Proteomes" id="UP001461341"/>
    </source>
</evidence>
<keyword evidence="2" id="KW-1185">Reference proteome</keyword>
<gene>
    <name evidence="1" type="ORF">QBE54_08305</name>
</gene>
<dbReference type="RefSeq" id="WP_369017736.1">
    <property type="nucleotide sequence ID" value="NZ_CP121689.1"/>
</dbReference>
<accession>A0ABZ2YD06</accession>
<dbReference type="EMBL" id="CP121689">
    <property type="protein sequence ID" value="WZL75588.1"/>
    <property type="molecule type" value="Genomic_DNA"/>
</dbReference>